<feature type="domain" description="PAS" evidence="4">
    <location>
        <begin position="23"/>
        <end position="96"/>
    </location>
</feature>
<dbReference type="InterPro" id="IPR001610">
    <property type="entry name" value="PAC"/>
</dbReference>
<dbReference type="Pfam" id="PF01740">
    <property type="entry name" value="STAS"/>
    <property type="match status" value="1"/>
</dbReference>
<dbReference type="Proteomes" id="UP000092661">
    <property type="component" value="Chromosome"/>
</dbReference>
<dbReference type="Gene3D" id="3.30.750.24">
    <property type="entry name" value="STAS domain"/>
    <property type="match status" value="1"/>
</dbReference>
<dbReference type="SMART" id="SM00091">
    <property type="entry name" value="PAS"/>
    <property type="match status" value="1"/>
</dbReference>
<dbReference type="InterPro" id="IPR035965">
    <property type="entry name" value="PAS-like_dom_sf"/>
</dbReference>
<reference evidence="6" key="1">
    <citation type="submission" date="2016-10" db="EMBL/GenBank/DDBJ databases">
        <authorList>
            <person name="See-Too W.S."/>
        </authorList>
    </citation>
    <scope>NUCLEOTIDE SEQUENCE</scope>
    <source>
        <strain evidence="6">DSM 14505</strain>
    </source>
</reference>
<evidence type="ECO:0000256" key="1">
    <source>
        <dbReference type="ARBA" id="ARBA00022630"/>
    </source>
</evidence>
<dbReference type="EMBL" id="CP016534">
    <property type="protein sequence ID" value="ANU09840.1"/>
    <property type="molecule type" value="Genomic_DNA"/>
</dbReference>
<keyword evidence="3" id="KW-0157">Chromophore</keyword>
<feature type="domain" description="STAS" evidence="5">
    <location>
        <begin position="158"/>
        <end position="269"/>
    </location>
</feature>
<evidence type="ECO:0000313" key="6">
    <source>
        <dbReference type="EMBL" id="ANU09840.1"/>
    </source>
</evidence>
<sequence>MLHLVKETKGEVKRLKELSRETQAALLEAMIDGSKVGTIVTDPAQPDNPIIYTNKTFIEMTGYTRGEVVGRNCRFLQGPGTAKEDIEKMKKAIANEEKVIVTVQNYRKDDSPFWNRLVIEPVHIEGNLYFIGTQTDITLERSQQQAIMANEDEIEKLMLPILSIQENVATVALVGTMNFQRFETLKAKICEYAQEHHIEHAIIDITGLTWNEKSPLYWFTQIYEALRIMGSKLYVTGISPAAAQQFVTDSDRDSRVVTFSTIERALNFIAQNADGGNHIS</sequence>
<organism evidence="6 7">
    <name type="scientific">Planococcus antarcticus DSM 14505</name>
    <dbReference type="NCBI Taxonomy" id="1185653"/>
    <lineage>
        <taxon>Bacteria</taxon>
        <taxon>Bacillati</taxon>
        <taxon>Bacillota</taxon>
        <taxon>Bacilli</taxon>
        <taxon>Bacillales</taxon>
        <taxon>Caryophanaceae</taxon>
        <taxon>Planococcus</taxon>
    </lineage>
</organism>
<dbReference type="PROSITE" id="PS50801">
    <property type="entry name" value="STAS"/>
    <property type="match status" value="1"/>
</dbReference>
<dbReference type="RefSeq" id="WP_065536521.1">
    <property type="nucleotide sequence ID" value="NZ_CP016534.2"/>
</dbReference>
<evidence type="ECO:0000313" key="7">
    <source>
        <dbReference type="Proteomes" id="UP000092661"/>
    </source>
</evidence>
<dbReference type="Pfam" id="PF13426">
    <property type="entry name" value="PAS_9"/>
    <property type="match status" value="1"/>
</dbReference>
<accession>A0ABM6D371</accession>
<dbReference type="SUPFAM" id="SSF55785">
    <property type="entry name" value="PYP-like sensor domain (PAS domain)"/>
    <property type="match status" value="1"/>
</dbReference>
<evidence type="ECO:0000259" key="5">
    <source>
        <dbReference type="PROSITE" id="PS50801"/>
    </source>
</evidence>
<dbReference type="PANTHER" id="PTHR47429">
    <property type="entry name" value="PROTEIN TWIN LOV 1"/>
    <property type="match status" value="1"/>
</dbReference>
<dbReference type="NCBIfam" id="TIGR00229">
    <property type="entry name" value="sensory_box"/>
    <property type="match status" value="1"/>
</dbReference>
<dbReference type="InterPro" id="IPR000014">
    <property type="entry name" value="PAS"/>
</dbReference>
<dbReference type="InterPro" id="IPR036513">
    <property type="entry name" value="STAS_dom_sf"/>
</dbReference>
<dbReference type="PROSITE" id="PS50112">
    <property type="entry name" value="PAS"/>
    <property type="match status" value="1"/>
</dbReference>
<dbReference type="PANTHER" id="PTHR47429:SF2">
    <property type="entry name" value="PROTEIN TWIN LOV 1"/>
    <property type="match status" value="1"/>
</dbReference>
<gene>
    <name evidence="6" type="ORF">BBH88_05770</name>
</gene>
<keyword evidence="2" id="KW-0288">FMN</keyword>
<dbReference type="CDD" id="cd07041">
    <property type="entry name" value="STAS_RsbR_RsbS_like"/>
    <property type="match status" value="1"/>
</dbReference>
<evidence type="ECO:0000256" key="3">
    <source>
        <dbReference type="ARBA" id="ARBA00022991"/>
    </source>
</evidence>
<protein>
    <submittedName>
        <fullName evidence="6">Biphenyl 2,3-dioxygenase</fullName>
    </submittedName>
</protein>
<dbReference type="InterPro" id="IPR002645">
    <property type="entry name" value="STAS_dom"/>
</dbReference>
<evidence type="ECO:0000259" key="4">
    <source>
        <dbReference type="PROSITE" id="PS50112"/>
    </source>
</evidence>
<keyword evidence="1" id="KW-0285">Flavoprotein</keyword>
<evidence type="ECO:0000256" key="2">
    <source>
        <dbReference type="ARBA" id="ARBA00022643"/>
    </source>
</evidence>
<dbReference type="Gene3D" id="3.30.450.20">
    <property type="entry name" value="PAS domain"/>
    <property type="match status" value="1"/>
</dbReference>
<name>A0ABM6D371_9BACL</name>
<dbReference type="SMART" id="SM00086">
    <property type="entry name" value="PAC"/>
    <property type="match status" value="1"/>
</dbReference>
<dbReference type="CDD" id="cd00130">
    <property type="entry name" value="PAS"/>
    <property type="match status" value="1"/>
</dbReference>
<keyword evidence="7" id="KW-1185">Reference proteome</keyword>
<proteinExistence type="predicted"/>
<dbReference type="SUPFAM" id="SSF52091">
    <property type="entry name" value="SpoIIaa-like"/>
    <property type="match status" value="1"/>
</dbReference>